<name>A0A7V9Z8A1_9BACL</name>
<protein>
    <submittedName>
        <fullName evidence="1">Uncharacterized protein</fullName>
    </submittedName>
</protein>
<proteinExistence type="predicted"/>
<sequence length="52" mass="5738">MLTLIKRSEVYAPSGIAGDKIGYIKDNIDVPKQLVNINVIDADGKLAFSRIY</sequence>
<accession>A0A7V9Z8A1</accession>
<organism evidence="1 2">
    <name type="scientific">Thermaerobacillus caldiproteolyticus</name>
    <dbReference type="NCBI Taxonomy" id="247480"/>
    <lineage>
        <taxon>Bacteria</taxon>
        <taxon>Bacillati</taxon>
        <taxon>Bacillota</taxon>
        <taxon>Bacilli</taxon>
        <taxon>Bacillales</taxon>
        <taxon>Anoxybacillaceae</taxon>
        <taxon>Thermaerobacillus</taxon>
    </lineage>
</organism>
<evidence type="ECO:0000313" key="1">
    <source>
        <dbReference type="EMBL" id="MBA2875882.1"/>
    </source>
</evidence>
<reference evidence="1 2" key="1">
    <citation type="submission" date="2020-07" db="EMBL/GenBank/DDBJ databases">
        <title>Genomic Encyclopedia of Type Strains, Phase IV (KMG-IV): sequencing the most valuable type-strain genomes for metagenomic binning, comparative biology and taxonomic classification.</title>
        <authorList>
            <person name="Goeker M."/>
        </authorList>
    </citation>
    <scope>NUCLEOTIDE SEQUENCE [LARGE SCALE GENOMIC DNA]</scope>
    <source>
        <strain evidence="1 2">DSM 15730</strain>
    </source>
</reference>
<dbReference type="AlphaFoldDB" id="A0A7V9Z8A1"/>
<dbReference type="Proteomes" id="UP000523087">
    <property type="component" value="Unassembled WGS sequence"/>
</dbReference>
<gene>
    <name evidence="1" type="ORF">HNR31_002676</name>
</gene>
<evidence type="ECO:0000313" key="2">
    <source>
        <dbReference type="Proteomes" id="UP000523087"/>
    </source>
</evidence>
<dbReference type="EMBL" id="JACDUT010000008">
    <property type="protein sequence ID" value="MBA2875882.1"/>
    <property type="molecule type" value="Genomic_DNA"/>
</dbReference>
<dbReference type="Gene3D" id="2.30.40.10">
    <property type="entry name" value="Urease, subunit C, domain 1"/>
    <property type="match status" value="1"/>
</dbReference>
<dbReference type="GO" id="GO:0016810">
    <property type="term" value="F:hydrolase activity, acting on carbon-nitrogen (but not peptide) bonds"/>
    <property type="evidence" value="ECO:0007669"/>
    <property type="project" value="InterPro"/>
</dbReference>
<dbReference type="RefSeq" id="WP_374058311.1">
    <property type="nucleotide sequence ID" value="NZ_JACDUT010000008.1"/>
</dbReference>
<keyword evidence="2" id="KW-1185">Reference proteome</keyword>
<comment type="caution">
    <text evidence="1">The sequence shown here is derived from an EMBL/GenBank/DDBJ whole genome shotgun (WGS) entry which is preliminary data.</text>
</comment>
<dbReference type="InterPro" id="IPR011059">
    <property type="entry name" value="Metal-dep_hydrolase_composite"/>
</dbReference>